<sequence length="505" mass="57367">MVEGSSNEFCPDSSFYLYDHNVEVDDEVDVHQFPSFELASKLLQQYLGQVHGWLPMIPQDFEGQVRRYYEESQMVPAEWLAMLNLVFAIGSRHYYLINTQRQAGENQRHEHALYMSRAIQLLRSRSADLLTTSPNLPLVQAFGLLSFYQLAVGYVERAWVTIGLALRVGIALGMHLKNKENSSLPDKTDELSRVWWSLLSLQTFLCSVTGRPSAIPQYEINTPFPRLPAEYREGRSEIALQLNFKISVVAQWAMSSLYSVRAATLPWPSIQKQVVKLKSELEKLLPAISDRERLILHFSWFDSMILITRPCLGRRNDNAGPSSIEAHKVAAECIQAAQGVTRLLPDEPSERIFQNGPWWCLSLYIMRAMAVLLLAQAHQSSTSTNDDMSLNMSTKKLILWLRWMRPMDPVADRGLNAVLNTLRRSQNHANFADVFEQESADAYGGYLLVPGRWEVDTSAVYPQLHPEFEGFDDPDFLDSVLSLSSLPMPPVYGSAFAVVDSSWDW</sequence>
<feature type="domain" description="Xylanolytic transcriptional activator regulatory" evidence="2">
    <location>
        <begin position="158"/>
        <end position="231"/>
    </location>
</feature>
<dbReference type="Proteomes" id="UP000799771">
    <property type="component" value="Unassembled WGS sequence"/>
</dbReference>
<evidence type="ECO:0000313" key="3">
    <source>
        <dbReference type="EMBL" id="KAF2131023.1"/>
    </source>
</evidence>
<accession>A0A6A6AIG5</accession>
<dbReference type="Pfam" id="PF04082">
    <property type="entry name" value="Fungal_trans"/>
    <property type="match status" value="1"/>
</dbReference>
<dbReference type="AlphaFoldDB" id="A0A6A6AIG5"/>
<dbReference type="RefSeq" id="XP_033525410.1">
    <property type="nucleotide sequence ID" value="XM_033662553.1"/>
</dbReference>
<dbReference type="SMART" id="SM00906">
    <property type="entry name" value="Fungal_trans"/>
    <property type="match status" value="1"/>
</dbReference>
<dbReference type="GO" id="GO:0003677">
    <property type="term" value="F:DNA binding"/>
    <property type="evidence" value="ECO:0007669"/>
    <property type="project" value="InterPro"/>
</dbReference>
<dbReference type="CDD" id="cd12148">
    <property type="entry name" value="fungal_TF_MHR"/>
    <property type="match status" value="1"/>
</dbReference>
<dbReference type="GeneID" id="54402985"/>
<reference evidence="3" key="1">
    <citation type="journal article" date="2020" name="Stud. Mycol.">
        <title>101 Dothideomycetes genomes: a test case for predicting lifestyles and emergence of pathogens.</title>
        <authorList>
            <person name="Haridas S."/>
            <person name="Albert R."/>
            <person name="Binder M."/>
            <person name="Bloem J."/>
            <person name="Labutti K."/>
            <person name="Salamov A."/>
            <person name="Andreopoulos B."/>
            <person name="Baker S."/>
            <person name="Barry K."/>
            <person name="Bills G."/>
            <person name="Bluhm B."/>
            <person name="Cannon C."/>
            <person name="Castanera R."/>
            <person name="Culley D."/>
            <person name="Daum C."/>
            <person name="Ezra D."/>
            <person name="Gonzalez J."/>
            <person name="Henrissat B."/>
            <person name="Kuo A."/>
            <person name="Liang C."/>
            <person name="Lipzen A."/>
            <person name="Lutzoni F."/>
            <person name="Magnuson J."/>
            <person name="Mondo S."/>
            <person name="Nolan M."/>
            <person name="Ohm R."/>
            <person name="Pangilinan J."/>
            <person name="Park H.-J."/>
            <person name="Ramirez L."/>
            <person name="Alfaro M."/>
            <person name="Sun H."/>
            <person name="Tritt A."/>
            <person name="Yoshinaga Y."/>
            <person name="Zwiers L.-H."/>
            <person name="Turgeon B."/>
            <person name="Goodwin S."/>
            <person name="Spatafora J."/>
            <person name="Crous P."/>
            <person name="Grigoriev I."/>
        </authorList>
    </citation>
    <scope>NUCLEOTIDE SEQUENCE</scope>
    <source>
        <strain evidence="3">CBS 119687</strain>
    </source>
</reference>
<dbReference type="InterPro" id="IPR007219">
    <property type="entry name" value="XnlR_reg_dom"/>
</dbReference>
<organism evidence="3 4">
    <name type="scientific">Dothidotthia symphoricarpi CBS 119687</name>
    <dbReference type="NCBI Taxonomy" id="1392245"/>
    <lineage>
        <taxon>Eukaryota</taxon>
        <taxon>Fungi</taxon>
        <taxon>Dikarya</taxon>
        <taxon>Ascomycota</taxon>
        <taxon>Pezizomycotina</taxon>
        <taxon>Dothideomycetes</taxon>
        <taxon>Pleosporomycetidae</taxon>
        <taxon>Pleosporales</taxon>
        <taxon>Dothidotthiaceae</taxon>
        <taxon>Dothidotthia</taxon>
    </lineage>
</organism>
<dbReference type="EMBL" id="ML977503">
    <property type="protein sequence ID" value="KAF2131023.1"/>
    <property type="molecule type" value="Genomic_DNA"/>
</dbReference>
<proteinExistence type="predicted"/>
<dbReference type="OrthoDB" id="5296287at2759"/>
<dbReference type="PANTHER" id="PTHR47654">
    <property type="entry name" value="ZN(II)2CYS6 TRANSCRIPTION FACTOR (EUROFUNG)-RELATED"/>
    <property type="match status" value="1"/>
</dbReference>
<dbReference type="PANTHER" id="PTHR47654:SF5">
    <property type="entry name" value="TRANSCRIPTION FACTOR DOMAIN-CONTAINING PROTEIN"/>
    <property type="match status" value="1"/>
</dbReference>
<evidence type="ECO:0000256" key="1">
    <source>
        <dbReference type="ARBA" id="ARBA00023242"/>
    </source>
</evidence>
<evidence type="ECO:0000259" key="2">
    <source>
        <dbReference type="SMART" id="SM00906"/>
    </source>
</evidence>
<keyword evidence="1" id="KW-0539">Nucleus</keyword>
<dbReference type="GO" id="GO:0006351">
    <property type="term" value="P:DNA-templated transcription"/>
    <property type="evidence" value="ECO:0007669"/>
    <property type="project" value="InterPro"/>
</dbReference>
<evidence type="ECO:0000313" key="4">
    <source>
        <dbReference type="Proteomes" id="UP000799771"/>
    </source>
</evidence>
<dbReference type="InterPro" id="IPR053230">
    <property type="entry name" value="Trans_reg_galc"/>
</dbReference>
<protein>
    <recommendedName>
        <fullName evidence="2">Xylanolytic transcriptional activator regulatory domain-containing protein</fullName>
    </recommendedName>
</protein>
<keyword evidence="4" id="KW-1185">Reference proteome</keyword>
<dbReference type="GO" id="GO:0008270">
    <property type="term" value="F:zinc ion binding"/>
    <property type="evidence" value="ECO:0007669"/>
    <property type="project" value="InterPro"/>
</dbReference>
<gene>
    <name evidence="3" type="ORF">P153DRAFT_209056</name>
</gene>
<name>A0A6A6AIG5_9PLEO</name>